<reference evidence="8" key="1">
    <citation type="journal article" date="2014" name="Int. J. Syst. Evol. Microbiol.">
        <title>Complete genome sequence of Corynebacterium casei LMG S-19264T (=DSM 44701T), isolated from a smear-ripened cheese.</title>
        <authorList>
            <consortium name="US DOE Joint Genome Institute (JGI-PGF)"/>
            <person name="Walter F."/>
            <person name="Albersmeier A."/>
            <person name="Kalinowski J."/>
            <person name="Ruckert C."/>
        </authorList>
    </citation>
    <scope>NUCLEOTIDE SEQUENCE</scope>
    <source>
        <strain evidence="8">KCTC 22169</strain>
    </source>
</reference>
<dbReference type="InterPro" id="IPR020056">
    <property type="entry name" value="Rbsml_bL25/Gln-tRNA_synth_N"/>
</dbReference>
<dbReference type="HAMAP" id="MF_01334">
    <property type="entry name" value="Ribosomal_bL25_CTC"/>
    <property type="match status" value="1"/>
</dbReference>
<dbReference type="InterPro" id="IPR029751">
    <property type="entry name" value="Ribosomal_L25_dom"/>
</dbReference>
<comment type="similarity">
    <text evidence="5">Belongs to the bacterial ribosomal protein bL25 family. CTC subfamily.</text>
</comment>
<dbReference type="NCBIfam" id="NF004130">
    <property type="entry name" value="PRK05618.1-5"/>
    <property type="match status" value="1"/>
</dbReference>
<comment type="function">
    <text evidence="5">This is one of the proteins that binds to the 5S RNA in the ribosome where it forms part of the central protuberance.</text>
</comment>
<evidence type="ECO:0000256" key="3">
    <source>
        <dbReference type="ARBA" id="ARBA00022980"/>
    </source>
</evidence>
<dbReference type="InterPro" id="IPR037121">
    <property type="entry name" value="Ribosomal_bL25_C"/>
</dbReference>
<dbReference type="InterPro" id="IPR020055">
    <property type="entry name" value="Ribosomal_bL25_short"/>
</dbReference>
<keyword evidence="9" id="KW-1185">Reference proteome</keyword>
<feature type="domain" description="Large ribosomal subunit protein bL25 beta" evidence="7">
    <location>
        <begin position="106"/>
        <end position="195"/>
    </location>
</feature>
<dbReference type="NCBIfam" id="NF004612">
    <property type="entry name" value="PRK05943.1"/>
    <property type="match status" value="1"/>
</dbReference>
<dbReference type="InterPro" id="IPR020057">
    <property type="entry name" value="Ribosomal_bL25_b-dom"/>
</dbReference>
<dbReference type="HAMAP" id="MF_01336">
    <property type="entry name" value="Ribosomal_bL25"/>
    <property type="match status" value="1"/>
</dbReference>
<dbReference type="Gene3D" id="2.170.120.20">
    <property type="entry name" value="Ribosomal protein L25, beta domain"/>
    <property type="match status" value="1"/>
</dbReference>
<dbReference type="GO" id="GO:0003735">
    <property type="term" value="F:structural constituent of ribosome"/>
    <property type="evidence" value="ECO:0007669"/>
    <property type="project" value="InterPro"/>
</dbReference>
<dbReference type="InterPro" id="IPR011035">
    <property type="entry name" value="Ribosomal_bL25/Gln-tRNA_synth"/>
</dbReference>
<keyword evidence="2 5" id="KW-0694">RNA-binding</keyword>
<name>A0A918KTF3_9GAMM</name>
<dbReference type="Pfam" id="PF01386">
    <property type="entry name" value="Ribosomal_L25p"/>
    <property type="match status" value="1"/>
</dbReference>
<keyword evidence="3 5" id="KW-0689">Ribosomal protein</keyword>
<evidence type="ECO:0000313" key="8">
    <source>
        <dbReference type="EMBL" id="GGX72852.1"/>
    </source>
</evidence>
<organism evidence="8 9">
    <name type="scientific">Saccharospirillum salsuginis</name>
    <dbReference type="NCBI Taxonomy" id="418750"/>
    <lineage>
        <taxon>Bacteria</taxon>
        <taxon>Pseudomonadati</taxon>
        <taxon>Pseudomonadota</taxon>
        <taxon>Gammaproteobacteria</taxon>
        <taxon>Oceanospirillales</taxon>
        <taxon>Saccharospirillaceae</taxon>
        <taxon>Saccharospirillum</taxon>
    </lineage>
</organism>
<keyword evidence="1 5" id="KW-0699">rRNA-binding</keyword>
<comment type="caution">
    <text evidence="8">The sequence shown here is derived from an EMBL/GenBank/DDBJ whole genome shotgun (WGS) entry which is preliminary data.</text>
</comment>
<dbReference type="RefSeq" id="WP_189613098.1">
    <property type="nucleotide sequence ID" value="NZ_BMXR01000016.1"/>
</dbReference>
<dbReference type="AlphaFoldDB" id="A0A918KTF3"/>
<dbReference type="Proteomes" id="UP000626148">
    <property type="component" value="Unassembled WGS sequence"/>
</dbReference>
<dbReference type="NCBIfam" id="NF004128">
    <property type="entry name" value="PRK05618.1-2"/>
    <property type="match status" value="1"/>
</dbReference>
<comment type="subunit">
    <text evidence="5">Part of the 50S ribosomal subunit; part of the 5S rRNA/L5/L18/L25 subcomplex. Contacts the 5S rRNA. Binds to the 5S rRNA independently of L5 and L18.</text>
</comment>
<keyword evidence="4 5" id="KW-0687">Ribonucleoprotein</keyword>
<dbReference type="PANTHER" id="PTHR33284:SF1">
    <property type="entry name" value="RIBOSOMAL PROTEIN L25_GLN-TRNA SYNTHETASE, ANTI-CODON-BINDING DOMAIN-CONTAINING PROTEIN"/>
    <property type="match status" value="1"/>
</dbReference>
<dbReference type="EMBL" id="BMXR01000016">
    <property type="protein sequence ID" value="GGX72852.1"/>
    <property type="molecule type" value="Genomic_DNA"/>
</dbReference>
<evidence type="ECO:0000259" key="6">
    <source>
        <dbReference type="Pfam" id="PF01386"/>
    </source>
</evidence>
<protein>
    <recommendedName>
        <fullName evidence="5">Large ribosomal subunit protein bL25</fullName>
    </recommendedName>
    <alternativeName>
        <fullName evidence="5">General stress protein CTC</fullName>
    </alternativeName>
</protein>
<reference evidence="8" key="2">
    <citation type="submission" date="2020-09" db="EMBL/GenBank/DDBJ databases">
        <authorList>
            <person name="Sun Q."/>
            <person name="Kim S."/>
        </authorList>
    </citation>
    <scope>NUCLEOTIDE SEQUENCE</scope>
    <source>
        <strain evidence="8">KCTC 22169</strain>
    </source>
</reference>
<dbReference type="GO" id="GO:0008097">
    <property type="term" value="F:5S rRNA binding"/>
    <property type="evidence" value="ECO:0007669"/>
    <property type="project" value="InterPro"/>
</dbReference>
<dbReference type="InterPro" id="IPR020930">
    <property type="entry name" value="Ribosomal_uL5_bac-type"/>
</dbReference>
<dbReference type="SUPFAM" id="SSF50715">
    <property type="entry name" value="Ribosomal protein L25-like"/>
    <property type="match status" value="1"/>
</dbReference>
<dbReference type="InterPro" id="IPR001021">
    <property type="entry name" value="Ribosomal_bL25_long"/>
</dbReference>
<evidence type="ECO:0000256" key="1">
    <source>
        <dbReference type="ARBA" id="ARBA00022730"/>
    </source>
</evidence>
<evidence type="ECO:0000259" key="7">
    <source>
        <dbReference type="Pfam" id="PF14693"/>
    </source>
</evidence>
<dbReference type="GO" id="GO:0006412">
    <property type="term" value="P:translation"/>
    <property type="evidence" value="ECO:0007669"/>
    <property type="project" value="UniProtKB-UniRule"/>
</dbReference>
<accession>A0A918KTF3</accession>
<evidence type="ECO:0000256" key="2">
    <source>
        <dbReference type="ARBA" id="ARBA00022884"/>
    </source>
</evidence>
<feature type="domain" description="Large ribosomal subunit protein bL25 L25" evidence="6">
    <location>
        <begin position="8"/>
        <end position="97"/>
    </location>
</feature>
<dbReference type="NCBIfam" id="TIGR00731">
    <property type="entry name" value="bL25_bact_ctc"/>
    <property type="match status" value="1"/>
</dbReference>
<dbReference type="PANTHER" id="PTHR33284">
    <property type="entry name" value="RIBOSOMAL PROTEIN L25/GLN-TRNA SYNTHETASE, ANTI-CODON-BINDING DOMAIN-CONTAINING PROTEIN"/>
    <property type="match status" value="1"/>
</dbReference>
<evidence type="ECO:0000256" key="4">
    <source>
        <dbReference type="ARBA" id="ARBA00023274"/>
    </source>
</evidence>
<evidence type="ECO:0000313" key="9">
    <source>
        <dbReference type="Proteomes" id="UP000626148"/>
    </source>
</evidence>
<sequence>MSNDIFTLSAEVREVAGKGASRRLRREGKVPAIIYGGAKNRKPTSLTLEERELSRSMKSEAFYSHVLTIKIGDKEEQAILMDVQREPARGLPLHADFERVTKSTVVHKKVPLHFLNEDQCKAVKLQGGKIQHSATEVDVNCKVSDLPEFIEVDMADIELGAVLHLSDLKLPKGVSLVELNKGASHDAPVVSVIKPAGKALAEGEEGEEEAAEE</sequence>
<evidence type="ECO:0000256" key="5">
    <source>
        <dbReference type="HAMAP-Rule" id="MF_01334"/>
    </source>
</evidence>
<dbReference type="GO" id="GO:0022625">
    <property type="term" value="C:cytosolic large ribosomal subunit"/>
    <property type="evidence" value="ECO:0007669"/>
    <property type="project" value="TreeGrafter"/>
</dbReference>
<gene>
    <name evidence="5 8" type="primary">rplY</name>
    <name evidence="5" type="synonym">ctc</name>
    <name evidence="8" type="ORF">GCM10007392_45240</name>
</gene>
<dbReference type="Pfam" id="PF14693">
    <property type="entry name" value="Ribosomal_TL5_C"/>
    <property type="match status" value="1"/>
</dbReference>
<dbReference type="CDD" id="cd00495">
    <property type="entry name" value="Ribosomal_L25_TL5_CTC"/>
    <property type="match status" value="1"/>
</dbReference>
<dbReference type="Gene3D" id="2.40.240.10">
    <property type="entry name" value="Ribosomal Protein L25, Chain P"/>
    <property type="match status" value="1"/>
</dbReference>
<proteinExistence type="inferred from homology"/>